<dbReference type="AlphaFoldDB" id="X1AN14"/>
<evidence type="ECO:0000256" key="1">
    <source>
        <dbReference type="SAM" id="MobiDB-lite"/>
    </source>
</evidence>
<accession>X1AN14</accession>
<dbReference type="InterPro" id="IPR010064">
    <property type="entry name" value="HK97-gp10_tail"/>
</dbReference>
<proteinExistence type="predicted"/>
<organism evidence="2">
    <name type="scientific">marine sediment metagenome</name>
    <dbReference type="NCBI Taxonomy" id="412755"/>
    <lineage>
        <taxon>unclassified sequences</taxon>
        <taxon>metagenomes</taxon>
        <taxon>ecological metagenomes</taxon>
    </lineage>
</organism>
<feature type="non-terminal residue" evidence="2">
    <location>
        <position position="88"/>
    </location>
</feature>
<protein>
    <submittedName>
        <fullName evidence="2">Uncharacterized protein</fullName>
    </submittedName>
</protein>
<reference evidence="2" key="1">
    <citation type="journal article" date="2014" name="Front. Microbiol.">
        <title>High frequency of phylogenetically diverse reductive dehalogenase-homologous genes in deep subseafloor sedimentary metagenomes.</title>
        <authorList>
            <person name="Kawai M."/>
            <person name="Futagami T."/>
            <person name="Toyoda A."/>
            <person name="Takaki Y."/>
            <person name="Nishi S."/>
            <person name="Hori S."/>
            <person name="Arai W."/>
            <person name="Tsubouchi T."/>
            <person name="Morono Y."/>
            <person name="Uchiyama I."/>
            <person name="Ito T."/>
            <person name="Fujiyama A."/>
            <person name="Inagaki F."/>
            <person name="Takami H."/>
        </authorList>
    </citation>
    <scope>NUCLEOTIDE SEQUENCE</scope>
    <source>
        <strain evidence="2">Expedition CK06-06</strain>
    </source>
</reference>
<gene>
    <name evidence="2" type="ORF">S01H4_14399</name>
</gene>
<sequence length="88" mass="9823">MIDVDMTVEWRSLERALNTLPNAMAKGVLKSAMKKALKPVLADAESNAPVREGRFKKKLQDQPYRIPLTAEGSAGATRGRRHERRVHG</sequence>
<comment type="caution">
    <text evidence="2">The sequence shown here is derived from an EMBL/GenBank/DDBJ whole genome shotgun (WGS) entry which is preliminary data.</text>
</comment>
<feature type="region of interest" description="Disordered" evidence="1">
    <location>
        <begin position="44"/>
        <end position="88"/>
    </location>
</feature>
<dbReference type="EMBL" id="BART01006314">
    <property type="protein sequence ID" value="GAG61296.1"/>
    <property type="molecule type" value="Genomic_DNA"/>
</dbReference>
<feature type="compositionally biased region" description="Basic residues" evidence="1">
    <location>
        <begin position="78"/>
        <end position="88"/>
    </location>
</feature>
<evidence type="ECO:0000313" key="2">
    <source>
        <dbReference type="EMBL" id="GAG61296.1"/>
    </source>
</evidence>
<dbReference type="Pfam" id="PF04883">
    <property type="entry name" value="HK97-gp10_like"/>
    <property type="match status" value="1"/>
</dbReference>
<name>X1AN14_9ZZZZ</name>